<evidence type="ECO:0000256" key="4">
    <source>
        <dbReference type="ARBA" id="ARBA00022576"/>
    </source>
</evidence>
<keyword evidence="4 9" id="KW-0032">Aminotransferase</keyword>
<accession>A0ABV7DRN6</accession>
<keyword evidence="10" id="KW-1185">Reference proteome</keyword>
<dbReference type="Proteomes" id="UP001595445">
    <property type="component" value="Unassembled WGS sequence"/>
</dbReference>
<dbReference type="NCBIfam" id="NF005732">
    <property type="entry name" value="PRK07550.1"/>
    <property type="match status" value="1"/>
</dbReference>
<evidence type="ECO:0000313" key="9">
    <source>
        <dbReference type="EMBL" id="MFC3085441.1"/>
    </source>
</evidence>
<dbReference type="RefSeq" id="WP_197644328.1">
    <property type="nucleotide sequence ID" value="NZ_JAEACP010000011.1"/>
</dbReference>
<evidence type="ECO:0000256" key="7">
    <source>
        <dbReference type="ARBA" id="ARBA00049185"/>
    </source>
</evidence>
<evidence type="ECO:0000256" key="6">
    <source>
        <dbReference type="ARBA" id="ARBA00022898"/>
    </source>
</evidence>
<keyword evidence="5" id="KW-0808">Transferase</keyword>
<dbReference type="PANTHER" id="PTHR46383:SF1">
    <property type="entry name" value="ASPARTATE AMINOTRANSFERASE"/>
    <property type="match status" value="1"/>
</dbReference>
<dbReference type="InterPro" id="IPR015424">
    <property type="entry name" value="PyrdxlP-dep_Trfase"/>
</dbReference>
<evidence type="ECO:0000256" key="3">
    <source>
        <dbReference type="ARBA" id="ARBA00012753"/>
    </source>
</evidence>
<comment type="caution">
    <text evidence="9">The sequence shown here is derived from an EMBL/GenBank/DDBJ whole genome shotgun (WGS) entry which is preliminary data.</text>
</comment>
<reference evidence="10" key="1">
    <citation type="journal article" date="2019" name="Int. J. Syst. Evol. Microbiol.">
        <title>The Global Catalogue of Microorganisms (GCM) 10K type strain sequencing project: providing services to taxonomists for standard genome sequencing and annotation.</title>
        <authorList>
            <consortium name="The Broad Institute Genomics Platform"/>
            <consortium name="The Broad Institute Genome Sequencing Center for Infectious Disease"/>
            <person name="Wu L."/>
            <person name="Ma J."/>
        </authorList>
    </citation>
    <scope>NUCLEOTIDE SEQUENCE [LARGE SCALE GENOMIC DNA]</scope>
    <source>
        <strain evidence="10">KCTC 62102</strain>
    </source>
</reference>
<dbReference type="CDD" id="cd00609">
    <property type="entry name" value="AAT_like"/>
    <property type="match status" value="1"/>
</dbReference>
<dbReference type="InterPro" id="IPR050596">
    <property type="entry name" value="AspAT/PAT-like"/>
</dbReference>
<name>A0ABV7DRN6_9RHOB</name>
<evidence type="ECO:0000256" key="5">
    <source>
        <dbReference type="ARBA" id="ARBA00022679"/>
    </source>
</evidence>
<dbReference type="PANTHER" id="PTHR46383">
    <property type="entry name" value="ASPARTATE AMINOTRANSFERASE"/>
    <property type="match status" value="1"/>
</dbReference>
<keyword evidence="6" id="KW-0663">Pyridoxal phosphate</keyword>
<evidence type="ECO:0000256" key="2">
    <source>
        <dbReference type="ARBA" id="ARBA00007441"/>
    </source>
</evidence>
<dbReference type="InterPro" id="IPR004839">
    <property type="entry name" value="Aminotransferase_I/II_large"/>
</dbReference>
<gene>
    <name evidence="9" type="ORF">ACFOD6_05200</name>
</gene>
<evidence type="ECO:0000313" key="10">
    <source>
        <dbReference type="Proteomes" id="UP001595445"/>
    </source>
</evidence>
<evidence type="ECO:0000256" key="1">
    <source>
        <dbReference type="ARBA" id="ARBA00001933"/>
    </source>
</evidence>
<comment type="catalytic activity">
    <reaction evidence="7">
        <text>L-aspartate + 2-oxoglutarate = oxaloacetate + L-glutamate</text>
        <dbReference type="Rhea" id="RHEA:21824"/>
        <dbReference type="ChEBI" id="CHEBI:16452"/>
        <dbReference type="ChEBI" id="CHEBI:16810"/>
        <dbReference type="ChEBI" id="CHEBI:29985"/>
        <dbReference type="ChEBI" id="CHEBI:29991"/>
        <dbReference type="EC" id="2.6.1.1"/>
    </reaction>
</comment>
<evidence type="ECO:0000259" key="8">
    <source>
        <dbReference type="Pfam" id="PF00155"/>
    </source>
</evidence>
<sequence>MTLPLNPAFALTEPPPVMEARRWLEGVTHPADRPLINVSQAAPVESPPLGLRQALADAALNDPAAHLYGPVLGLPALRDEIARQFSAAYGGAIDPAEVAITQGCNQAFCAVMATLAGAGDEVILPVPYYFNHRMWLDMTGVRAVPLETGPTLIPEAAAAEALVTPRTRAIVLVTPNNPGGVEYPAGTVAAFRDLARARGLALILDETYRDFDSRHSIELGGRPHDLFADPEWQDTVIQLYSFSKAYRLTGHRVGSIVAGAARLAEVEKFLDTVAICPGQLGQIGALWGMRNLGQWVAGERDEILARRRAMTGGFAALEGWTLLGCGAYFAYVEHPFDLPSDELCRRLVRDASLLMLPGTMFQPEGSAAGRRQIRIAFANVDAAGIAEMFRRLAAFRP</sequence>
<dbReference type="EC" id="2.6.1.1" evidence="3"/>
<dbReference type="GO" id="GO:0008483">
    <property type="term" value="F:transaminase activity"/>
    <property type="evidence" value="ECO:0007669"/>
    <property type="project" value="UniProtKB-KW"/>
</dbReference>
<organism evidence="9 10">
    <name type="scientific">Tabrizicola soli</name>
    <dbReference type="NCBI Taxonomy" id="2185115"/>
    <lineage>
        <taxon>Bacteria</taxon>
        <taxon>Pseudomonadati</taxon>
        <taxon>Pseudomonadota</taxon>
        <taxon>Alphaproteobacteria</taxon>
        <taxon>Rhodobacterales</taxon>
        <taxon>Paracoccaceae</taxon>
        <taxon>Tabrizicola</taxon>
    </lineage>
</organism>
<comment type="similarity">
    <text evidence="2">Belongs to the class-I pyridoxal-phosphate-dependent aminotransferase family.</text>
</comment>
<proteinExistence type="inferred from homology"/>
<dbReference type="Gene3D" id="3.40.640.10">
    <property type="entry name" value="Type I PLP-dependent aspartate aminotransferase-like (Major domain)"/>
    <property type="match status" value="1"/>
</dbReference>
<dbReference type="SUPFAM" id="SSF53383">
    <property type="entry name" value="PLP-dependent transferases"/>
    <property type="match status" value="1"/>
</dbReference>
<protein>
    <recommendedName>
        <fullName evidence="3">aspartate transaminase</fullName>
        <ecNumber evidence="3">2.6.1.1</ecNumber>
    </recommendedName>
</protein>
<dbReference type="InterPro" id="IPR015421">
    <property type="entry name" value="PyrdxlP-dep_Trfase_major"/>
</dbReference>
<dbReference type="Pfam" id="PF00155">
    <property type="entry name" value="Aminotran_1_2"/>
    <property type="match status" value="1"/>
</dbReference>
<comment type="cofactor">
    <cofactor evidence="1">
        <name>pyridoxal 5'-phosphate</name>
        <dbReference type="ChEBI" id="CHEBI:597326"/>
    </cofactor>
</comment>
<feature type="domain" description="Aminotransferase class I/classII large" evidence="8">
    <location>
        <begin position="48"/>
        <end position="392"/>
    </location>
</feature>
<dbReference type="EMBL" id="JBHRSM010000010">
    <property type="protein sequence ID" value="MFC3085441.1"/>
    <property type="molecule type" value="Genomic_DNA"/>
</dbReference>